<feature type="region of interest" description="Disordered" evidence="1">
    <location>
        <begin position="1"/>
        <end position="20"/>
    </location>
</feature>
<proteinExistence type="predicted"/>
<gene>
    <name evidence="2" type="ORF">RCO7_09624</name>
</gene>
<protein>
    <submittedName>
        <fullName evidence="2">Uncharacterized protein</fullName>
    </submittedName>
</protein>
<evidence type="ECO:0000313" key="3">
    <source>
        <dbReference type="Proteomes" id="UP000178129"/>
    </source>
</evidence>
<dbReference type="Proteomes" id="UP000178129">
    <property type="component" value="Unassembled WGS sequence"/>
</dbReference>
<sequence>MSASQRITRGTVSISTSKSAAHASATTPTTLIWHQRCMDGYARSCEIYAEAAKSYNERAKVYLEKVEDFNTTLTTLLQSDATYALTHMPKIPSLPKQPTAPVFPTKPFEPRQSVLSVLREVESRDLNSLLGTPGILVDRSKQHELVFEYQSIMDTANENISWTTQKVALANAQLQSRVQVIKADAVIERDTYVAIARNYKKAIEARYATISVIETVSGLPVYDSQSKSAVKRRKEKSVEEETMVQPMSSKRKMKLRAIKPAVSAKRRMRSIASIDANEEEIGDQSVYSAPGLIFRTKKA</sequence>
<evidence type="ECO:0000313" key="2">
    <source>
        <dbReference type="EMBL" id="CZT07981.1"/>
    </source>
</evidence>
<dbReference type="EMBL" id="FJUW01000045">
    <property type="protein sequence ID" value="CZT07981.1"/>
    <property type="molecule type" value="Genomic_DNA"/>
</dbReference>
<organism evidence="2 3">
    <name type="scientific">Rhynchosporium graminicola</name>
    <dbReference type="NCBI Taxonomy" id="2792576"/>
    <lineage>
        <taxon>Eukaryota</taxon>
        <taxon>Fungi</taxon>
        <taxon>Dikarya</taxon>
        <taxon>Ascomycota</taxon>
        <taxon>Pezizomycotina</taxon>
        <taxon>Leotiomycetes</taxon>
        <taxon>Helotiales</taxon>
        <taxon>Ploettnerulaceae</taxon>
        <taxon>Rhynchosporium</taxon>
    </lineage>
</organism>
<dbReference type="AlphaFoldDB" id="A0A1E1LBQ1"/>
<feature type="compositionally biased region" description="Polar residues" evidence="1">
    <location>
        <begin position="1"/>
        <end position="12"/>
    </location>
</feature>
<accession>A0A1E1LBQ1</accession>
<name>A0A1E1LBQ1_9HELO</name>
<comment type="caution">
    <text evidence="2">The sequence shown here is derived from an EMBL/GenBank/DDBJ whole genome shotgun (WGS) entry which is preliminary data.</text>
</comment>
<dbReference type="InParanoid" id="A0A1E1LBQ1"/>
<keyword evidence="3" id="KW-1185">Reference proteome</keyword>
<reference evidence="3" key="1">
    <citation type="submission" date="2016-03" db="EMBL/GenBank/DDBJ databases">
        <authorList>
            <person name="Ploux O."/>
        </authorList>
    </citation>
    <scope>NUCLEOTIDE SEQUENCE [LARGE SCALE GENOMIC DNA]</scope>
    <source>
        <strain evidence="3">UK7</strain>
    </source>
</reference>
<evidence type="ECO:0000256" key="1">
    <source>
        <dbReference type="SAM" id="MobiDB-lite"/>
    </source>
</evidence>